<dbReference type="InterPro" id="IPR003137">
    <property type="entry name" value="PA_domain"/>
</dbReference>
<evidence type="ECO:0000256" key="8">
    <source>
        <dbReference type="RuleBase" id="RU003355"/>
    </source>
</evidence>
<dbReference type="Pfam" id="PF02225">
    <property type="entry name" value="PA"/>
    <property type="match status" value="1"/>
</dbReference>
<accession>A0A5R9INS6</accession>
<dbReference type="InterPro" id="IPR045051">
    <property type="entry name" value="SBT"/>
</dbReference>
<keyword evidence="3 7" id="KW-0378">Hydrolase</keyword>
<comment type="similarity">
    <text evidence="7 8">Belongs to the peptidase S8 family.</text>
</comment>
<keyword evidence="5" id="KW-0325">Glycoprotein</keyword>
<evidence type="ECO:0000256" key="7">
    <source>
        <dbReference type="PROSITE-ProRule" id="PRU01240"/>
    </source>
</evidence>
<dbReference type="InterPro" id="IPR023828">
    <property type="entry name" value="Peptidase_S8_Ser-AS"/>
</dbReference>
<gene>
    <name evidence="12" type="ORF">FE810_02670</name>
</gene>
<evidence type="ECO:0000256" key="2">
    <source>
        <dbReference type="ARBA" id="ARBA00022729"/>
    </source>
</evidence>
<feature type="active site" description="Charge relay system" evidence="6 7">
    <location>
        <position position="327"/>
    </location>
</feature>
<evidence type="ECO:0000256" key="1">
    <source>
        <dbReference type="ARBA" id="ARBA00022670"/>
    </source>
</evidence>
<evidence type="ECO:0000259" key="11">
    <source>
        <dbReference type="Pfam" id="PF02225"/>
    </source>
</evidence>
<evidence type="ECO:0000313" key="13">
    <source>
        <dbReference type="Proteomes" id="UP000307790"/>
    </source>
</evidence>
<evidence type="ECO:0000313" key="12">
    <source>
        <dbReference type="EMBL" id="TLU67205.1"/>
    </source>
</evidence>
<dbReference type="PANTHER" id="PTHR10795">
    <property type="entry name" value="PROPROTEIN CONVERTASE SUBTILISIN/KEXIN"/>
    <property type="match status" value="1"/>
</dbReference>
<dbReference type="RefSeq" id="WP_138318486.1">
    <property type="nucleotide sequence ID" value="NZ_VCBC01000003.1"/>
</dbReference>
<dbReference type="EMBL" id="VCBC01000003">
    <property type="protein sequence ID" value="TLU67205.1"/>
    <property type="molecule type" value="Genomic_DNA"/>
</dbReference>
<evidence type="ECO:0000256" key="9">
    <source>
        <dbReference type="SAM" id="MobiDB-lite"/>
    </source>
</evidence>
<dbReference type="Proteomes" id="UP000307790">
    <property type="component" value="Unassembled WGS sequence"/>
</dbReference>
<dbReference type="InterPro" id="IPR023827">
    <property type="entry name" value="Peptidase_S8_Asp-AS"/>
</dbReference>
<keyword evidence="4 7" id="KW-0720">Serine protease</keyword>
<dbReference type="PRINTS" id="PR00723">
    <property type="entry name" value="SUBTILISIN"/>
</dbReference>
<keyword evidence="1 7" id="KW-0645">Protease</keyword>
<dbReference type="PROSITE" id="PS00138">
    <property type="entry name" value="SUBTILASE_SER"/>
    <property type="match status" value="1"/>
</dbReference>
<dbReference type="InterPro" id="IPR034197">
    <property type="entry name" value="Peptidases_S8_3"/>
</dbReference>
<dbReference type="InterPro" id="IPR015500">
    <property type="entry name" value="Peptidase_S8_subtilisin-rel"/>
</dbReference>
<dbReference type="InterPro" id="IPR017311">
    <property type="entry name" value="Sama-2696"/>
</dbReference>
<feature type="active site" description="Charge relay system" evidence="6 7">
    <location>
        <position position="246"/>
    </location>
</feature>
<dbReference type="CDD" id="cd04852">
    <property type="entry name" value="Peptidases_S8_3"/>
    <property type="match status" value="1"/>
</dbReference>
<feature type="domain" description="PA" evidence="11">
    <location>
        <begin position="533"/>
        <end position="595"/>
    </location>
</feature>
<dbReference type="PROSITE" id="PS00136">
    <property type="entry name" value="SUBTILASE_ASP"/>
    <property type="match status" value="1"/>
</dbReference>
<feature type="domain" description="Peptidase S8/S53" evidence="10">
    <location>
        <begin position="237"/>
        <end position="744"/>
    </location>
</feature>
<reference evidence="12 13" key="1">
    <citation type="submission" date="2019-05" db="EMBL/GenBank/DDBJ databases">
        <title>Genome sequences of Thalassotalea litorea 1K03283.</title>
        <authorList>
            <person name="Zhang D."/>
        </authorList>
    </citation>
    <scope>NUCLEOTIDE SEQUENCE [LARGE SCALE GENOMIC DNA]</scope>
    <source>
        <strain evidence="12 13">MCCC 1K03283</strain>
    </source>
</reference>
<dbReference type="GO" id="GO:0006508">
    <property type="term" value="P:proteolysis"/>
    <property type="evidence" value="ECO:0007669"/>
    <property type="project" value="UniProtKB-KW"/>
</dbReference>
<dbReference type="SUPFAM" id="SSF52743">
    <property type="entry name" value="Subtilisin-like"/>
    <property type="match status" value="1"/>
</dbReference>
<dbReference type="PROSITE" id="PS51892">
    <property type="entry name" value="SUBTILASE"/>
    <property type="match status" value="1"/>
</dbReference>
<dbReference type="GO" id="GO:0004252">
    <property type="term" value="F:serine-type endopeptidase activity"/>
    <property type="evidence" value="ECO:0007669"/>
    <property type="project" value="UniProtKB-UniRule"/>
</dbReference>
<evidence type="ECO:0000259" key="10">
    <source>
        <dbReference type="Pfam" id="PF00082"/>
    </source>
</evidence>
<protein>
    <submittedName>
        <fullName evidence="12">Peptidase S8</fullName>
    </submittedName>
</protein>
<dbReference type="Pfam" id="PF00082">
    <property type="entry name" value="Peptidase_S8"/>
    <property type="match status" value="1"/>
</dbReference>
<keyword evidence="13" id="KW-1185">Reference proteome</keyword>
<evidence type="ECO:0000256" key="5">
    <source>
        <dbReference type="ARBA" id="ARBA00023180"/>
    </source>
</evidence>
<dbReference type="Gene3D" id="3.40.50.200">
    <property type="entry name" value="Peptidase S8/S53 domain"/>
    <property type="match status" value="1"/>
</dbReference>
<dbReference type="InterPro" id="IPR036852">
    <property type="entry name" value="Peptidase_S8/S53_dom_sf"/>
</dbReference>
<sequence length="1668" mass="181757">MDHDKRLFKQSLIATLTAMYVGASGVAIAEPGVKQVSGTSFYEPTFTAEDIAVVQEQRERYLSGDIFIGQPGVTNKIINARSPEQIFQPEQGVSGKRHYIVQLDDEPLATYNGSINGLASTNAPKNRSIMAKGRVNVNSPAAMEYKDYLITQQDQFVNQVRSIGASVNVEQRYTLANNAMLVEMTQEDAILMANQPGVKRITPNRIFELRTDRGPEFIGAEAAWTDTSAPNGVGAKGEGMVVGIIDTGINTDHVAFASDEQYSQSNPFGSGVFVGDCVDSPELCNDKLIGVRSYPEITDVYSAPEFQQYSWQTKQIRPANGEDYNGHGSHTASTVAGNAIDNVPLQTFSGEEMSDGVELPFTFAKTSGVAPRAHIISYQVCWPGGQGDPYAGCPESALLSAFEDAIADGVDTINFSIGGAESFPWEDPMELAFLSAREAGISVAAAAGNSGPNFWSADNTSPWVTTVGATKHDRVLDAGKTSISAFEGDAPSWRIPRSPIEGKGFTDEISGEFVLASSFDDPEPNDEYSPYSCNVPFPADTFTADQVVVCERGDIARVDKAKNVAAGGAGGIVLVNTDYSQPTVADQFVIPGLNVASSNKYKLENWIKNSTSGTARATINVATNEYYLDDSLANNLAPFSSMGPSRTHNTLVPDLVAPGVDIYAANADDQPFTNYPAASDWRFMSGTSMAAPHVTGAMTLLSQLHPDWTPAEIQSALMLTAGDVWLNNGYQSVEPHFNFMAGAGSINVERANMTGLIMDETIDNYLDANPNNGGFDNWLNVPSMVEMECESTCTWMRTVKATKDGSWTVTGVGKEEGVEISVSPTNFSLKAGETQAIVIKASLPGVLEHKVNPGEPGALWNAEVNNFTLFNGQVVLTEDNGNAPDVHMPVVAANVVDQLPVSHNIDITRNQGSDTLIVNTDNYTEVTPRFYGLVKPDAYAMDLQVVGTRITNSNIEKGWDIRAIEVPEGTKRLMVEVQSATVDDEFVKNNPRYAKATPFIALGYDNNDNQSFVPTEEQMAEGADMRMEYHDEIICLSSSEAETNYCNLVNPKPGTYWVATIAATGPWGEEIAVETGIAMLSETSDNGHLTITAPESHDGNGNYPLTINWDIPEAMEGDKYYGGFDLGNIPGAEGTLGFTSLNINRIGDAVSWEVSQDKAKSMDVLDITMKVKPNLESDDRDYNFAITLPEGMRLATDTINANNPAITEAIEATETGFVLSGTQLSTRDVMRDYIMTTNLTDEMCHTPLIDEYSDGGYTDLHGEFGIQPNADWMVGDSNSYYDVPIDWLFWNQDASFKVYNQNNGGFMRMHPVGAMQFNQSYWIMNLHRGPGFLFESLAPFWRGSFTMDYLRNPDSPRGLTIASQYAEERPDLGDLLYLEFDNVTDKYTADEFDFQMILRSGFDDREGKHEIIYAYDNLGADLAKGVVMVEGFDSTFSSNAGPKNGYLYEVLGFDNLDEVLVDDLVVCFDYVGPEQSEIEVSFKVAVQPEATGQDLVINFDYDLQGQDSVAHTHNVAVSTNIKIAEINDMMVDENARIDGIEVFYIDGNKVPNTIEVTGEGISAEVDGDMFNLIPNADFHGETLVTVTVRDIEHAGDAASTSFMLTVISDGIEKGCTDSNANNFDSNANEDDGSCEYPEPPGQEKKKSGGAMYWMLLILAGALVRRRVR</sequence>
<feature type="active site" description="Charge relay system" evidence="6 7">
    <location>
        <position position="688"/>
    </location>
</feature>
<evidence type="ECO:0000256" key="3">
    <source>
        <dbReference type="ARBA" id="ARBA00022801"/>
    </source>
</evidence>
<evidence type="ECO:0000256" key="6">
    <source>
        <dbReference type="PIRSR" id="PIRSR615500-1"/>
    </source>
</evidence>
<feature type="region of interest" description="Disordered" evidence="9">
    <location>
        <begin position="1621"/>
        <end position="1646"/>
    </location>
</feature>
<proteinExistence type="inferred from homology"/>
<evidence type="ECO:0000256" key="4">
    <source>
        <dbReference type="ARBA" id="ARBA00022825"/>
    </source>
</evidence>
<dbReference type="CDD" id="cd02120">
    <property type="entry name" value="PA_subtilisin_like"/>
    <property type="match status" value="1"/>
</dbReference>
<dbReference type="OrthoDB" id="614750at2"/>
<organism evidence="12 13">
    <name type="scientific">Thalassotalea litorea</name>
    <dbReference type="NCBI Taxonomy" id="2020715"/>
    <lineage>
        <taxon>Bacteria</taxon>
        <taxon>Pseudomonadati</taxon>
        <taxon>Pseudomonadota</taxon>
        <taxon>Gammaproteobacteria</taxon>
        <taxon>Alteromonadales</taxon>
        <taxon>Colwelliaceae</taxon>
        <taxon>Thalassotalea</taxon>
    </lineage>
</organism>
<dbReference type="PIRSF" id="PIRSF037895">
    <property type="entry name" value="Subtilisin_rel_Sama_2696"/>
    <property type="match status" value="1"/>
</dbReference>
<dbReference type="InterPro" id="IPR000209">
    <property type="entry name" value="Peptidase_S8/S53_dom"/>
</dbReference>
<name>A0A5R9INS6_9GAMM</name>
<keyword evidence="2" id="KW-0732">Signal</keyword>
<comment type="caution">
    <text evidence="12">The sequence shown here is derived from an EMBL/GenBank/DDBJ whole genome shotgun (WGS) entry which is preliminary data.</text>
</comment>
<dbReference type="Gene3D" id="3.50.30.30">
    <property type="match status" value="1"/>
</dbReference>